<dbReference type="GO" id="GO:0000976">
    <property type="term" value="F:transcription cis-regulatory region binding"/>
    <property type="evidence" value="ECO:0007669"/>
    <property type="project" value="TreeGrafter"/>
</dbReference>
<evidence type="ECO:0000256" key="3">
    <source>
        <dbReference type="ARBA" id="ARBA00023163"/>
    </source>
</evidence>
<protein>
    <recommendedName>
        <fullName evidence="5">HTH tetR-type domain-containing protein</fullName>
    </recommendedName>
</protein>
<proteinExistence type="predicted"/>
<keyword evidence="7" id="KW-1185">Reference proteome</keyword>
<comment type="caution">
    <text evidence="6">The sequence shown here is derived from an EMBL/GenBank/DDBJ whole genome shotgun (WGS) entry which is preliminary data.</text>
</comment>
<dbReference type="PRINTS" id="PR00455">
    <property type="entry name" value="HTHTETR"/>
</dbReference>
<dbReference type="Proteomes" id="UP000014400">
    <property type="component" value="Unassembled WGS sequence"/>
</dbReference>
<sequence length="205" mass="23052">MDSPLCFLPQMASDKAIKTRQSILDAAKAIIIEEGIGALTMERAATKAGISKGACMYHFKSKRALQAALVEEYAAHLSSELARHEALFDGPPEETLVPGFIEWFRSFDHDNHGWSTVGLAIHSNFVHDEELMRPVKLWYERLHARIAALPEDVRTPALVAIMAIEGFFYSHKFEVDLVSPKLKIQAWHFILENLVHNHAAAQTKH</sequence>
<name>S3BGH4_9BURK</name>
<evidence type="ECO:0000256" key="2">
    <source>
        <dbReference type="ARBA" id="ARBA00023125"/>
    </source>
</evidence>
<evidence type="ECO:0000313" key="7">
    <source>
        <dbReference type="Proteomes" id="UP000014400"/>
    </source>
</evidence>
<evidence type="ECO:0000313" key="6">
    <source>
        <dbReference type="EMBL" id="EPD98445.1"/>
    </source>
</evidence>
<evidence type="ECO:0000256" key="1">
    <source>
        <dbReference type="ARBA" id="ARBA00023015"/>
    </source>
</evidence>
<dbReference type="PANTHER" id="PTHR30055">
    <property type="entry name" value="HTH-TYPE TRANSCRIPTIONAL REGULATOR RUTR"/>
    <property type="match status" value="1"/>
</dbReference>
<feature type="domain" description="HTH tetR-type" evidence="5">
    <location>
        <begin position="17"/>
        <end position="77"/>
    </location>
</feature>
<organism evidence="6 7">
    <name type="scientific">Sutterella wadsworthensis HGA0223</name>
    <dbReference type="NCBI Taxonomy" id="1203554"/>
    <lineage>
        <taxon>Bacteria</taxon>
        <taxon>Pseudomonadati</taxon>
        <taxon>Pseudomonadota</taxon>
        <taxon>Betaproteobacteria</taxon>
        <taxon>Burkholderiales</taxon>
        <taxon>Sutterellaceae</taxon>
        <taxon>Sutterella</taxon>
    </lineage>
</organism>
<dbReference type="Pfam" id="PF00440">
    <property type="entry name" value="TetR_N"/>
    <property type="match status" value="1"/>
</dbReference>
<feature type="DNA-binding region" description="H-T-H motif" evidence="4">
    <location>
        <begin position="40"/>
        <end position="59"/>
    </location>
</feature>
<dbReference type="HOGENOM" id="CLU_091687_4_0_4"/>
<dbReference type="PATRIC" id="fig|1203554.3.peg.1820"/>
<dbReference type="InterPro" id="IPR009057">
    <property type="entry name" value="Homeodomain-like_sf"/>
</dbReference>
<dbReference type="InterPro" id="IPR001647">
    <property type="entry name" value="HTH_TetR"/>
</dbReference>
<dbReference type="InterPro" id="IPR050109">
    <property type="entry name" value="HTH-type_TetR-like_transc_reg"/>
</dbReference>
<dbReference type="Gene3D" id="1.10.357.10">
    <property type="entry name" value="Tetracycline Repressor, domain 2"/>
    <property type="match status" value="1"/>
</dbReference>
<reference evidence="6 7" key="1">
    <citation type="submission" date="2013-04" db="EMBL/GenBank/DDBJ databases">
        <title>The Genome Sequence of Sutterella wadsworthensis HGA0223.</title>
        <authorList>
            <consortium name="The Broad Institute Genomics Platform"/>
            <person name="Earl A."/>
            <person name="Ward D."/>
            <person name="Feldgarden M."/>
            <person name="Gevers D."/>
            <person name="Schmidt T.M."/>
            <person name="Dover J."/>
            <person name="Dai D."/>
            <person name="Walker B."/>
            <person name="Young S."/>
            <person name="Zeng Q."/>
            <person name="Gargeya S."/>
            <person name="Fitzgerald M."/>
            <person name="Haas B."/>
            <person name="Abouelleil A."/>
            <person name="Allen A.W."/>
            <person name="Alvarado L."/>
            <person name="Arachchi H.M."/>
            <person name="Berlin A.M."/>
            <person name="Chapman S.B."/>
            <person name="Gainer-Dewar J."/>
            <person name="Goldberg J."/>
            <person name="Griggs A."/>
            <person name="Gujja S."/>
            <person name="Hansen M."/>
            <person name="Howarth C."/>
            <person name="Imamovic A."/>
            <person name="Ireland A."/>
            <person name="Larimer J."/>
            <person name="McCowan C."/>
            <person name="Murphy C."/>
            <person name="Pearson M."/>
            <person name="Poon T.W."/>
            <person name="Priest M."/>
            <person name="Roberts A."/>
            <person name="Saif S."/>
            <person name="Shea T."/>
            <person name="Sisk P."/>
            <person name="Sykes S."/>
            <person name="Wortman J."/>
            <person name="Nusbaum C."/>
            <person name="Birren B."/>
        </authorList>
    </citation>
    <scope>NUCLEOTIDE SEQUENCE [LARGE SCALE GENOMIC DNA]</scope>
    <source>
        <strain evidence="6 7">HGA0223</strain>
    </source>
</reference>
<dbReference type="eggNOG" id="COG1309">
    <property type="taxonomic scope" value="Bacteria"/>
</dbReference>
<dbReference type="PANTHER" id="PTHR30055:SF234">
    <property type="entry name" value="HTH-TYPE TRANSCRIPTIONAL REGULATOR BETI"/>
    <property type="match status" value="1"/>
</dbReference>
<accession>S3BGH4</accession>
<dbReference type="SUPFAM" id="SSF46689">
    <property type="entry name" value="Homeodomain-like"/>
    <property type="match status" value="1"/>
</dbReference>
<keyword evidence="2 4" id="KW-0238">DNA-binding</keyword>
<dbReference type="EMBL" id="ATCF01000024">
    <property type="protein sequence ID" value="EPD98445.1"/>
    <property type="molecule type" value="Genomic_DNA"/>
</dbReference>
<keyword evidence="1" id="KW-0805">Transcription regulation</keyword>
<dbReference type="PROSITE" id="PS50977">
    <property type="entry name" value="HTH_TETR_2"/>
    <property type="match status" value="1"/>
</dbReference>
<evidence type="ECO:0000256" key="4">
    <source>
        <dbReference type="PROSITE-ProRule" id="PRU00335"/>
    </source>
</evidence>
<keyword evidence="3" id="KW-0804">Transcription</keyword>
<evidence type="ECO:0000259" key="5">
    <source>
        <dbReference type="PROSITE" id="PS50977"/>
    </source>
</evidence>
<gene>
    <name evidence="6" type="ORF">HMPREF1476_01736</name>
</gene>
<dbReference type="GO" id="GO:0003700">
    <property type="term" value="F:DNA-binding transcription factor activity"/>
    <property type="evidence" value="ECO:0007669"/>
    <property type="project" value="TreeGrafter"/>
</dbReference>
<dbReference type="AlphaFoldDB" id="S3BGH4"/>